<dbReference type="PROSITE" id="PS50113">
    <property type="entry name" value="PAC"/>
    <property type="match status" value="1"/>
</dbReference>
<dbReference type="PROSITE" id="PS50112">
    <property type="entry name" value="PAS"/>
    <property type="match status" value="1"/>
</dbReference>
<feature type="transmembrane region" description="Helical" evidence="11">
    <location>
        <begin position="160"/>
        <end position="179"/>
    </location>
</feature>
<dbReference type="PRINTS" id="PR00344">
    <property type="entry name" value="BCTRLSENSOR"/>
</dbReference>
<dbReference type="NCBIfam" id="TIGR00229">
    <property type="entry name" value="sensory_box"/>
    <property type="match status" value="1"/>
</dbReference>
<evidence type="ECO:0000256" key="8">
    <source>
        <dbReference type="ARBA" id="ARBA00022777"/>
    </source>
</evidence>
<dbReference type="InterPro" id="IPR007895">
    <property type="entry name" value="MASE1"/>
</dbReference>
<dbReference type="KEGG" id="mmr:Mmar10_2531"/>
<evidence type="ECO:0000259" key="12">
    <source>
        <dbReference type="PROSITE" id="PS50109"/>
    </source>
</evidence>
<dbReference type="Pfam" id="PF00989">
    <property type="entry name" value="PAS"/>
    <property type="match status" value="1"/>
</dbReference>
<protein>
    <recommendedName>
        <fullName evidence="3">histidine kinase</fullName>
        <ecNumber evidence="3">2.7.13.3</ecNumber>
    </recommendedName>
</protein>
<dbReference type="InterPro" id="IPR003661">
    <property type="entry name" value="HisK_dim/P_dom"/>
</dbReference>
<dbReference type="InterPro" id="IPR000014">
    <property type="entry name" value="PAS"/>
</dbReference>
<feature type="transmembrane region" description="Helical" evidence="11">
    <location>
        <begin position="55"/>
        <end position="72"/>
    </location>
</feature>
<dbReference type="AlphaFoldDB" id="Q0ALM6"/>
<dbReference type="InterPro" id="IPR005467">
    <property type="entry name" value="His_kinase_dom"/>
</dbReference>
<dbReference type="Gene3D" id="1.10.287.130">
    <property type="match status" value="1"/>
</dbReference>
<reference evidence="15 16" key="1">
    <citation type="submission" date="2006-08" db="EMBL/GenBank/DDBJ databases">
        <title>Complete sequence of Maricaulis maris MCS10.</title>
        <authorList>
            <consortium name="US DOE Joint Genome Institute"/>
            <person name="Copeland A."/>
            <person name="Lucas S."/>
            <person name="Lapidus A."/>
            <person name="Barry K."/>
            <person name="Detter J.C."/>
            <person name="Glavina del Rio T."/>
            <person name="Hammon N."/>
            <person name="Israni S."/>
            <person name="Dalin E."/>
            <person name="Tice H."/>
            <person name="Pitluck S."/>
            <person name="Saunders E."/>
            <person name="Brettin T."/>
            <person name="Bruce D."/>
            <person name="Han C."/>
            <person name="Tapia R."/>
            <person name="Gilna P."/>
            <person name="Schmutz J."/>
            <person name="Larimer F."/>
            <person name="Land M."/>
            <person name="Hauser L."/>
            <person name="Kyrpides N."/>
            <person name="Mikhailova N."/>
            <person name="Viollier P."/>
            <person name="Stephens C."/>
            <person name="Richardson P."/>
        </authorList>
    </citation>
    <scope>NUCLEOTIDE SEQUENCE [LARGE SCALE GENOMIC DNA]</scope>
    <source>
        <strain evidence="15 16">MCS10</strain>
    </source>
</reference>
<keyword evidence="4" id="KW-1003">Cell membrane</keyword>
<comment type="subcellular location">
    <subcellularLocation>
        <location evidence="2">Cell membrane</location>
        <topology evidence="2">Multi-pass membrane protein</topology>
    </subcellularLocation>
</comment>
<dbReference type="InterPro" id="IPR036097">
    <property type="entry name" value="HisK_dim/P_sf"/>
</dbReference>
<evidence type="ECO:0000256" key="6">
    <source>
        <dbReference type="ARBA" id="ARBA00022679"/>
    </source>
</evidence>
<evidence type="ECO:0000256" key="11">
    <source>
        <dbReference type="SAM" id="Phobius"/>
    </source>
</evidence>
<organism evidence="15 16">
    <name type="scientific">Maricaulis maris (strain MCS10)</name>
    <name type="common">Caulobacter maris</name>
    <dbReference type="NCBI Taxonomy" id="394221"/>
    <lineage>
        <taxon>Bacteria</taxon>
        <taxon>Pseudomonadati</taxon>
        <taxon>Pseudomonadota</taxon>
        <taxon>Alphaproteobacteria</taxon>
        <taxon>Maricaulales</taxon>
        <taxon>Maricaulaceae</taxon>
        <taxon>Maricaulis</taxon>
    </lineage>
</organism>
<dbReference type="InterPro" id="IPR052162">
    <property type="entry name" value="Sensor_kinase/Photoreceptor"/>
</dbReference>
<feature type="domain" description="Histidine kinase" evidence="12">
    <location>
        <begin position="649"/>
        <end position="864"/>
    </location>
</feature>
<dbReference type="Pfam" id="PF02518">
    <property type="entry name" value="HATPase_c"/>
    <property type="match status" value="1"/>
</dbReference>
<keyword evidence="5" id="KW-0597">Phosphoprotein</keyword>
<dbReference type="PANTHER" id="PTHR43304:SF1">
    <property type="entry name" value="PAC DOMAIN-CONTAINING PROTEIN"/>
    <property type="match status" value="1"/>
</dbReference>
<dbReference type="InterPro" id="IPR013767">
    <property type="entry name" value="PAS_fold"/>
</dbReference>
<evidence type="ECO:0000313" key="16">
    <source>
        <dbReference type="Proteomes" id="UP000001964"/>
    </source>
</evidence>
<dbReference type="Pfam" id="PF05231">
    <property type="entry name" value="MASE1"/>
    <property type="match status" value="1"/>
</dbReference>
<feature type="transmembrane region" description="Helical" evidence="11">
    <location>
        <begin position="7"/>
        <end position="24"/>
    </location>
</feature>
<dbReference type="PANTHER" id="PTHR43304">
    <property type="entry name" value="PHYTOCHROME-LIKE PROTEIN CPH1"/>
    <property type="match status" value="1"/>
</dbReference>
<evidence type="ECO:0000259" key="13">
    <source>
        <dbReference type="PROSITE" id="PS50112"/>
    </source>
</evidence>
<keyword evidence="7 11" id="KW-0812">Transmembrane</keyword>
<evidence type="ECO:0000313" key="15">
    <source>
        <dbReference type="EMBL" id="ABI66817.1"/>
    </source>
</evidence>
<dbReference type="Gene3D" id="3.30.565.10">
    <property type="entry name" value="Histidine kinase-like ATPase, C-terminal domain"/>
    <property type="match status" value="1"/>
</dbReference>
<dbReference type="InterPro" id="IPR004358">
    <property type="entry name" value="Sig_transdc_His_kin-like_C"/>
</dbReference>
<dbReference type="Proteomes" id="UP000001964">
    <property type="component" value="Chromosome"/>
</dbReference>
<dbReference type="SUPFAM" id="SSF47384">
    <property type="entry name" value="Homodimeric domain of signal transducing histidine kinase"/>
    <property type="match status" value="1"/>
</dbReference>
<dbReference type="Pfam" id="PF00512">
    <property type="entry name" value="HisKA"/>
    <property type="match status" value="1"/>
</dbReference>
<evidence type="ECO:0000256" key="9">
    <source>
        <dbReference type="ARBA" id="ARBA00022989"/>
    </source>
</evidence>
<dbReference type="EMBL" id="CP000449">
    <property type="protein sequence ID" value="ABI66817.1"/>
    <property type="molecule type" value="Genomic_DNA"/>
</dbReference>
<dbReference type="InterPro" id="IPR036890">
    <property type="entry name" value="HATPase_C_sf"/>
</dbReference>
<dbReference type="PROSITE" id="PS50109">
    <property type="entry name" value="HIS_KIN"/>
    <property type="match status" value="1"/>
</dbReference>
<comment type="catalytic activity">
    <reaction evidence="1">
        <text>ATP + protein L-histidine = ADP + protein N-phospho-L-histidine.</text>
        <dbReference type="EC" id="2.7.13.3"/>
    </reaction>
</comment>
<gene>
    <name evidence="15" type="ordered locus">Mmar10_2531</name>
</gene>
<evidence type="ECO:0000256" key="7">
    <source>
        <dbReference type="ARBA" id="ARBA00022692"/>
    </source>
</evidence>
<dbReference type="GO" id="GO:0005886">
    <property type="term" value="C:plasma membrane"/>
    <property type="evidence" value="ECO:0007669"/>
    <property type="project" value="UniProtKB-SubCell"/>
</dbReference>
<dbReference type="InterPro" id="IPR035965">
    <property type="entry name" value="PAS-like_dom_sf"/>
</dbReference>
<dbReference type="SUPFAM" id="SSF55785">
    <property type="entry name" value="PYP-like sensor domain (PAS domain)"/>
    <property type="match status" value="1"/>
</dbReference>
<proteinExistence type="predicted"/>
<dbReference type="InterPro" id="IPR003594">
    <property type="entry name" value="HATPase_dom"/>
</dbReference>
<feature type="domain" description="PAC" evidence="14">
    <location>
        <begin position="579"/>
        <end position="631"/>
    </location>
</feature>
<keyword evidence="10 11" id="KW-0472">Membrane</keyword>
<evidence type="ECO:0000256" key="10">
    <source>
        <dbReference type="ARBA" id="ARBA00023136"/>
    </source>
</evidence>
<dbReference type="SMART" id="SM00388">
    <property type="entry name" value="HisKA"/>
    <property type="match status" value="1"/>
</dbReference>
<keyword evidence="6 15" id="KW-0808">Transferase</keyword>
<evidence type="ECO:0000256" key="4">
    <source>
        <dbReference type="ARBA" id="ARBA00022475"/>
    </source>
</evidence>
<dbReference type="EC" id="2.7.13.3" evidence="3"/>
<dbReference type="SUPFAM" id="SSF55874">
    <property type="entry name" value="ATPase domain of HSP90 chaperone/DNA topoisomerase II/histidine kinase"/>
    <property type="match status" value="1"/>
</dbReference>
<dbReference type="GO" id="GO:0006355">
    <property type="term" value="P:regulation of DNA-templated transcription"/>
    <property type="evidence" value="ECO:0007669"/>
    <property type="project" value="InterPro"/>
</dbReference>
<feature type="transmembrane region" description="Helical" evidence="11">
    <location>
        <begin position="191"/>
        <end position="209"/>
    </location>
</feature>
<feature type="transmembrane region" description="Helical" evidence="11">
    <location>
        <begin position="78"/>
        <end position="96"/>
    </location>
</feature>
<dbReference type="STRING" id="394221.Mmar10_2531"/>
<dbReference type="SMART" id="SM00091">
    <property type="entry name" value="PAS"/>
    <property type="match status" value="1"/>
</dbReference>
<dbReference type="eggNOG" id="COG4251">
    <property type="taxonomic scope" value="Bacteria"/>
</dbReference>
<evidence type="ECO:0000256" key="1">
    <source>
        <dbReference type="ARBA" id="ARBA00000085"/>
    </source>
</evidence>
<dbReference type="InterPro" id="IPR000700">
    <property type="entry name" value="PAS-assoc_C"/>
</dbReference>
<evidence type="ECO:0000256" key="2">
    <source>
        <dbReference type="ARBA" id="ARBA00004651"/>
    </source>
</evidence>
<dbReference type="SMART" id="SM00387">
    <property type="entry name" value="HATPase_c"/>
    <property type="match status" value="1"/>
</dbReference>
<dbReference type="CDD" id="cd00082">
    <property type="entry name" value="HisKA"/>
    <property type="match status" value="1"/>
</dbReference>
<dbReference type="HOGENOM" id="CLU_327010_0_0_5"/>
<accession>Q0ALM6</accession>
<keyword evidence="16" id="KW-1185">Reference proteome</keyword>
<feature type="transmembrane region" description="Helical" evidence="11">
    <location>
        <begin position="117"/>
        <end position="140"/>
    </location>
</feature>
<dbReference type="Gene3D" id="3.30.450.20">
    <property type="entry name" value="PAS domain"/>
    <property type="match status" value="1"/>
</dbReference>
<feature type="transmembrane region" description="Helical" evidence="11">
    <location>
        <begin position="457"/>
        <end position="479"/>
    </location>
</feature>
<dbReference type="eggNOG" id="COG3447">
    <property type="taxonomic scope" value="Bacteria"/>
</dbReference>
<feature type="domain" description="PAS" evidence="13">
    <location>
        <begin position="501"/>
        <end position="556"/>
    </location>
</feature>
<dbReference type="GO" id="GO:0000155">
    <property type="term" value="F:phosphorelay sensor kinase activity"/>
    <property type="evidence" value="ECO:0007669"/>
    <property type="project" value="InterPro"/>
</dbReference>
<keyword evidence="9 11" id="KW-1133">Transmembrane helix</keyword>
<name>Q0ALM6_MARMM</name>
<dbReference type="CDD" id="cd00130">
    <property type="entry name" value="PAS"/>
    <property type="match status" value="1"/>
</dbReference>
<sequence precursor="true">MRDLKANAIILIAYLLAGIGSFLMAIPPGFIAPVWLPGAIGLAAVLLVGYRALPAIVIGAILLTLPYGLFVLEAGPVSSLAGSAGLALAAALQAVIAKRLIHPGTVSAMSLETGPQLARLIAVGAIFASLCGAALASAWLTIGGFAPPDLDFWTAFARNWAGNAVGAAAVSPVILLLFAKERVSRRRKRNVALVFAILSVIGLATFATTRFNAIEQRREAFATLITEDHIALQERINGARRRLESLHALFAASETVTDQEFATYVAIAFGQFDSATSVHWLVTEDGGQLSQHALLDPPAELVATQARAILVTSDRRVVTDHYFEGLPNLVETTLLTGMLSGTPLFGEGDEAWIGLALPAFAGNTIPATVNDRRRDFRGIAVGTFDISTIISRAFTHEGDDYSFRVSGIGSDGVAPWSFGTLDADSRLTTSLPLAIGDETWLIEFAATDRFLAEKQDWLSWAVIVIGLIFITMLNALALMSTARTDLVQRLVDEKSAEALALSNNLSLVLEHAADAILSVDGNGRGVLVNPAAAHMLGYELDALTGEMIHELIHPVDLQGRPHNRTECPVFQGSPDQSRHSGIERFRRKDGSDFFAEFSTEIIISPDGTTVGAVTILRDITARMEEEADRERFIEQLTRANEELERFAFAASHDLQEPLRLISNFTGLLASRHGDKLDESGLTYLRHTLDATARMQTLITDLLAYGRLNSDADAMNTDVDLTALVSSTLDTLGPAVQAARDHIEIGSLPVVRGNPARLGQLMQNLIGNAVKFQRAGQQAEVRISARDLGKSWEIEVADNGIGIKPDYREQIFKPFKRLHSPDTYPGSGMGLAICRKIVQSHGGMLTIVDNIPTGSIFRFTLPKALPTESGEVGTPSETVDP</sequence>
<evidence type="ECO:0000256" key="3">
    <source>
        <dbReference type="ARBA" id="ARBA00012438"/>
    </source>
</evidence>
<feature type="transmembrane region" description="Helical" evidence="11">
    <location>
        <begin position="30"/>
        <end position="48"/>
    </location>
</feature>
<dbReference type="eggNOG" id="COG3614">
    <property type="taxonomic scope" value="Bacteria"/>
</dbReference>
<dbReference type="RefSeq" id="WP_011644461.1">
    <property type="nucleotide sequence ID" value="NC_008347.1"/>
</dbReference>
<keyword evidence="8 15" id="KW-0418">Kinase</keyword>
<evidence type="ECO:0000256" key="5">
    <source>
        <dbReference type="ARBA" id="ARBA00022553"/>
    </source>
</evidence>
<evidence type="ECO:0000259" key="14">
    <source>
        <dbReference type="PROSITE" id="PS50113"/>
    </source>
</evidence>